<dbReference type="PANTHER" id="PTHR31676:SF96">
    <property type="entry name" value="EXPRESSED PROTEIN"/>
    <property type="match status" value="1"/>
</dbReference>
<dbReference type="RefSeq" id="XP_056698897.1">
    <property type="nucleotide sequence ID" value="XM_056842919.1"/>
</dbReference>
<proteinExistence type="predicted"/>
<evidence type="ECO:0000313" key="1">
    <source>
        <dbReference type="Proteomes" id="UP000813463"/>
    </source>
</evidence>
<name>A0ABM3RTE7_SPIOL</name>
<dbReference type="Pfam" id="PF04398">
    <property type="entry name" value="DUF538"/>
    <property type="match status" value="1"/>
</dbReference>
<dbReference type="Proteomes" id="UP000813463">
    <property type="component" value="Chromosome 4"/>
</dbReference>
<reference evidence="1" key="1">
    <citation type="journal article" date="2021" name="Nat. Commun.">
        <title>Genomic analyses provide insights into spinach domestication and the genetic basis of agronomic traits.</title>
        <authorList>
            <person name="Cai X."/>
            <person name="Sun X."/>
            <person name="Xu C."/>
            <person name="Sun H."/>
            <person name="Wang X."/>
            <person name="Ge C."/>
            <person name="Zhang Z."/>
            <person name="Wang Q."/>
            <person name="Fei Z."/>
            <person name="Jiao C."/>
            <person name="Wang Q."/>
        </authorList>
    </citation>
    <scope>NUCLEOTIDE SEQUENCE [LARGE SCALE GENOMIC DNA]</scope>
    <source>
        <strain evidence="1">cv. Varoflay</strain>
    </source>
</reference>
<sequence>MCPEKVNKHLLHHHQFMALSWSFQPSTSFIIIIILSLSSLCISNPDHPSNPINGSHTSQDIHDILPEFNLPKGIIPNAVKSYTLSSKDGSFTVKMEHPCYVNFLDDQLVYYDKVIKGKLSFGKVSHVSGIQAKKLFVWIPVSGMEMDTDSGMVEFYVGVFSQKLPAKQFEIIPTCMNKAKAACSSSFDSVLNLRLRFRSRSKSFLVNYYNPL</sequence>
<reference evidence="2" key="2">
    <citation type="submission" date="2025-08" db="UniProtKB">
        <authorList>
            <consortium name="RefSeq"/>
        </authorList>
    </citation>
    <scope>IDENTIFICATION</scope>
    <source>
        <tissue evidence="2">Leaf</tissue>
    </source>
</reference>
<dbReference type="Gene3D" id="2.30.240.10">
    <property type="entry name" value="At5g01610-like"/>
    <property type="match status" value="1"/>
</dbReference>
<protein>
    <submittedName>
        <fullName evidence="2">Uncharacterized protein isoform X1</fullName>
    </submittedName>
</protein>
<dbReference type="SUPFAM" id="SSF141562">
    <property type="entry name" value="At5g01610-like"/>
    <property type="match status" value="1"/>
</dbReference>
<organism evidence="1 2">
    <name type="scientific">Spinacia oleracea</name>
    <name type="common">Spinach</name>
    <dbReference type="NCBI Taxonomy" id="3562"/>
    <lineage>
        <taxon>Eukaryota</taxon>
        <taxon>Viridiplantae</taxon>
        <taxon>Streptophyta</taxon>
        <taxon>Embryophyta</taxon>
        <taxon>Tracheophyta</taxon>
        <taxon>Spermatophyta</taxon>
        <taxon>Magnoliopsida</taxon>
        <taxon>eudicotyledons</taxon>
        <taxon>Gunneridae</taxon>
        <taxon>Pentapetalae</taxon>
        <taxon>Caryophyllales</taxon>
        <taxon>Chenopodiaceae</taxon>
        <taxon>Chenopodioideae</taxon>
        <taxon>Anserineae</taxon>
        <taxon>Spinacia</taxon>
    </lineage>
</organism>
<dbReference type="InterPro" id="IPR007493">
    <property type="entry name" value="DUF538"/>
</dbReference>
<dbReference type="GeneID" id="110797349"/>
<dbReference type="PANTHER" id="PTHR31676">
    <property type="entry name" value="T31J12.3 PROTEIN-RELATED"/>
    <property type="match status" value="1"/>
</dbReference>
<gene>
    <name evidence="2" type="primary">LOC110797349</name>
</gene>
<dbReference type="InterPro" id="IPR036758">
    <property type="entry name" value="At5g01610-like"/>
</dbReference>
<accession>A0ABM3RTE7</accession>
<keyword evidence="1" id="KW-1185">Reference proteome</keyword>
<evidence type="ECO:0000313" key="2">
    <source>
        <dbReference type="RefSeq" id="XP_056698897.1"/>
    </source>
</evidence>